<gene>
    <name evidence="2" type="ORF">RO3G_16884</name>
</gene>
<organism evidence="2 3">
    <name type="scientific">Rhizopus delemar (strain RA 99-880 / ATCC MYA-4621 / FGSC 9543 / NRRL 43880)</name>
    <name type="common">Mucormycosis agent</name>
    <name type="synonym">Rhizopus arrhizus var. delemar</name>
    <dbReference type="NCBI Taxonomy" id="246409"/>
    <lineage>
        <taxon>Eukaryota</taxon>
        <taxon>Fungi</taxon>
        <taxon>Fungi incertae sedis</taxon>
        <taxon>Mucoromycota</taxon>
        <taxon>Mucoromycotina</taxon>
        <taxon>Mucoromycetes</taxon>
        <taxon>Mucorales</taxon>
        <taxon>Mucorineae</taxon>
        <taxon>Rhizopodaceae</taxon>
        <taxon>Rhizopus</taxon>
    </lineage>
</organism>
<feature type="region of interest" description="Disordered" evidence="1">
    <location>
        <begin position="165"/>
        <end position="184"/>
    </location>
</feature>
<dbReference type="InParanoid" id="I1CUP3"/>
<dbReference type="OMA" id="AHETNNM"/>
<dbReference type="GeneID" id="93623849"/>
<dbReference type="STRING" id="246409.I1CUP3"/>
<accession>I1CUP3</accession>
<keyword evidence="3" id="KW-1185">Reference proteome</keyword>
<protein>
    <submittedName>
        <fullName evidence="2">Uncharacterized protein</fullName>
    </submittedName>
</protein>
<dbReference type="EMBL" id="CH476754">
    <property type="protein sequence ID" value="EIE92173.1"/>
    <property type="molecule type" value="Genomic_DNA"/>
</dbReference>
<name>I1CUP3_RHIO9</name>
<evidence type="ECO:0000313" key="3">
    <source>
        <dbReference type="Proteomes" id="UP000009138"/>
    </source>
</evidence>
<evidence type="ECO:0000313" key="2">
    <source>
        <dbReference type="EMBL" id="EIE92173.1"/>
    </source>
</evidence>
<dbReference type="RefSeq" id="XP_067527569.1">
    <property type="nucleotide sequence ID" value="XM_067671468.1"/>
</dbReference>
<sequence>MLVLSVRSGLNCSHNAFYYYLEKNKLNSFLFCIGVNALNWSYGMLCSVKDAQGEIDDHVCWIIAQLDLTAGVRLDIIAEIVDKNYWDFIKLSSNGTFAYSGNITLSHEINSMTMIFFMNYYEEIKKAYAHILDVVTCMKITNLNQQSRATSSRFDQAISGIKIGSSKKPSTSPSAAAKSAGCLV</sequence>
<dbReference type="Proteomes" id="UP000009138">
    <property type="component" value="Unassembled WGS sequence"/>
</dbReference>
<proteinExistence type="predicted"/>
<reference evidence="2 3" key="1">
    <citation type="journal article" date="2009" name="PLoS Genet.">
        <title>Genomic analysis of the basal lineage fungus Rhizopus oryzae reveals a whole-genome duplication.</title>
        <authorList>
            <person name="Ma L.-J."/>
            <person name="Ibrahim A.S."/>
            <person name="Skory C."/>
            <person name="Grabherr M.G."/>
            <person name="Burger G."/>
            <person name="Butler M."/>
            <person name="Elias M."/>
            <person name="Idnurm A."/>
            <person name="Lang B.F."/>
            <person name="Sone T."/>
            <person name="Abe A."/>
            <person name="Calvo S.E."/>
            <person name="Corrochano L.M."/>
            <person name="Engels R."/>
            <person name="Fu J."/>
            <person name="Hansberg W."/>
            <person name="Kim J.-M."/>
            <person name="Kodira C.D."/>
            <person name="Koehrsen M.J."/>
            <person name="Liu B."/>
            <person name="Miranda-Saavedra D."/>
            <person name="O'Leary S."/>
            <person name="Ortiz-Castellanos L."/>
            <person name="Poulter R."/>
            <person name="Rodriguez-Romero J."/>
            <person name="Ruiz-Herrera J."/>
            <person name="Shen Y.-Q."/>
            <person name="Zeng Q."/>
            <person name="Galagan J."/>
            <person name="Birren B.W."/>
            <person name="Cuomo C.A."/>
            <person name="Wickes B.L."/>
        </authorList>
    </citation>
    <scope>NUCLEOTIDE SEQUENCE [LARGE SCALE GENOMIC DNA]</scope>
    <source>
        <strain evidence="3">RA 99-880 / ATCC MYA-4621 / FGSC 9543 / NRRL 43880</strain>
    </source>
</reference>
<evidence type="ECO:0000256" key="1">
    <source>
        <dbReference type="SAM" id="MobiDB-lite"/>
    </source>
</evidence>
<dbReference type="VEuPathDB" id="FungiDB:RO3G_16884"/>
<dbReference type="OrthoDB" id="407355at2759"/>
<dbReference type="AlphaFoldDB" id="I1CUP3"/>